<protein>
    <recommendedName>
        <fullName evidence="4">Secreted protein</fullName>
    </recommendedName>
</protein>
<name>A0A2P5AX81_PARAD</name>
<proteinExistence type="predicted"/>
<feature type="signal peptide" evidence="1">
    <location>
        <begin position="1"/>
        <end position="20"/>
    </location>
</feature>
<dbReference type="Proteomes" id="UP000237105">
    <property type="component" value="Unassembled WGS sequence"/>
</dbReference>
<reference evidence="3" key="1">
    <citation type="submission" date="2016-06" db="EMBL/GenBank/DDBJ databases">
        <title>Parallel loss of symbiosis genes in relatives of nitrogen-fixing non-legume Parasponia.</title>
        <authorList>
            <person name="Van Velzen R."/>
            <person name="Holmer R."/>
            <person name="Bu F."/>
            <person name="Rutten L."/>
            <person name="Van Zeijl A."/>
            <person name="Liu W."/>
            <person name="Santuari L."/>
            <person name="Cao Q."/>
            <person name="Sharma T."/>
            <person name="Shen D."/>
            <person name="Roswanjaya Y."/>
            <person name="Wardhani T."/>
            <person name="Kalhor M.S."/>
            <person name="Jansen J."/>
            <person name="Van den Hoogen J."/>
            <person name="Gungor B."/>
            <person name="Hartog M."/>
            <person name="Hontelez J."/>
            <person name="Verver J."/>
            <person name="Yang W.-C."/>
            <person name="Schijlen E."/>
            <person name="Repin R."/>
            <person name="Schilthuizen M."/>
            <person name="Schranz E."/>
            <person name="Heidstra R."/>
            <person name="Miyata K."/>
            <person name="Fedorova E."/>
            <person name="Kohlen W."/>
            <person name="Bisseling T."/>
            <person name="Smit S."/>
            <person name="Geurts R."/>
        </authorList>
    </citation>
    <scope>NUCLEOTIDE SEQUENCE [LARGE SCALE GENOMIC DNA]</scope>
    <source>
        <strain evidence="3">cv. WU1-14</strain>
    </source>
</reference>
<evidence type="ECO:0000256" key="1">
    <source>
        <dbReference type="SAM" id="SignalP"/>
    </source>
</evidence>
<evidence type="ECO:0000313" key="2">
    <source>
        <dbReference type="EMBL" id="PON41137.1"/>
    </source>
</evidence>
<sequence length="122" mass="13408">MTDFLKVLACISIALMTISGRGWKQVQLAQRGMAFIAITKSSRSANNSMSSETRALFCVGLKTGAQSLLHHDEAFIYRYPSVTTNQMVKCRTIFQVCHSPQESSKVGILKTVKPHGLATKAM</sequence>
<evidence type="ECO:0008006" key="4">
    <source>
        <dbReference type="Google" id="ProtNLM"/>
    </source>
</evidence>
<accession>A0A2P5AX81</accession>
<feature type="chain" id="PRO_5015163583" description="Secreted protein" evidence="1">
    <location>
        <begin position="21"/>
        <end position="122"/>
    </location>
</feature>
<evidence type="ECO:0000313" key="3">
    <source>
        <dbReference type="Proteomes" id="UP000237105"/>
    </source>
</evidence>
<dbReference type="AlphaFoldDB" id="A0A2P5AX81"/>
<comment type="caution">
    <text evidence="2">The sequence shown here is derived from an EMBL/GenBank/DDBJ whole genome shotgun (WGS) entry which is preliminary data.</text>
</comment>
<gene>
    <name evidence="2" type="ORF">PanWU01x14_292090</name>
</gene>
<keyword evidence="3" id="KW-1185">Reference proteome</keyword>
<keyword evidence="1" id="KW-0732">Signal</keyword>
<organism evidence="2 3">
    <name type="scientific">Parasponia andersonii</name>
    <name type="common">Sponia andersonii</name>
    <dbReference type="NCBI Taxonomy" id="3476"/>
    <lineage>
        <taxon>Eukaryota</taxon>
        <taxon>Viridiplantae</taxon>
        <taxon>Streptophyta</taxon>
        <taxon>Embryophyta</taxon>
        <taxon>Tracheophyta</taxon>
        <taxon>Spermatophyta</taxon>
        <taxon>Magnoliopsida</taxon>
        <taxon>eudicotyledons</taxon>
        <taxon>Gunneridae</taxon>
        <taxon>Pentapetalae</taxon>
        <taxon>rosids</taxon>
        <taxon>fabids</taxon>
        <taxon>Rosales</taxon>
        <taxon>Cannabaceae</taxon>
        <taxon>Parasponia</taxon>
    </lineage>
</organism>
<dbReference type="EMBL" id="JXTB01000422">
    <property type="protein sequence ID" value="PON41137.1"/>
    <property type="molecule type" value="Genomic_DNA"/>
</dbReference>